<dbReference type="RefSeq" id="WP_016574633.1">
    <property type="nucleotide sequence ID" value="NZ_BHXC01000002.1"/>
</dbReference>
<reference evidence="1 2" key="1">
    <citation type="journal article" date="2019" name="Microbiol. Resour. Announc.">
        <title>Draft Genome Sequence of the Most Traditional epsilon-Poly-l-Lysine Producer, Streptomyces albulus NBRC14147.</title>
        <authorList>
            <person name="Yamanaka K."/>
            <person name="Hamano Y."/>
        </authorList>
    </citation>
    <scope>NUCLEOTIDE SEQUENCE [LARGE SCALE GENOMIC DNA]</scope>
    <source>
        <strain evidence="1 2">NBRC 14147</strain>
    </source>
</reference>
<dbReference type="Proteomes" id="UP000288351">
    <property type="component" value="Unassembled WGS sequence"/>
</dbReference>
<evidence type="ECO:0000313" key="2">
    <source>
        <dbReference type="Proteomes" id="UP000288351"/>
    </source>
</evidence>
<dbReference type="AlphaFoldDB" id="A0A401QR94"/>
<dbReference type="EMBL" id="BHXC01000002">
    <property type="protein sequence ID" value="GCB87813.1"/>
    <property type="molecule type" value="Genomic_DNA"/>
</dbReference>
<gene>
    <name evidence="1" type="ORF">SALB_00482</name>
</gene>
<accession>A0A401QR94</accession>
<organism evidence="1 2">
    <name type="scientific">Streptomyces noursei</name>
    <name type="common">Streptomyces albulus</name>
    <dbReference type="NCBI Taxonomy" id="1971"/>
    <lineage>
        <taxon>Bacteria</taxon>
        <taxon>Bacillati</taxon>
        <taxon>Actinomycetota</taxon>
        <taxon>Actinomycetes</taxon>
        <taxon>Kitasatosporales</taxon>
        <taxon>Streptomycetaceae</taxon>
        <taxon>Streptomyces</taxon>
    </lineage>
</organism>
<evidence type="ECO:0000313" key="1">
    <source>
        <dbReference type="EMBL" id="GCB87813.1"/>
    </source>
</evidence>
<protein>
    <submittedName>
        <fullName evidence="1">Uncharacterized protein</fullName>
    </submittedName>
</protein>
<name>A0A401QR94_STRNR</name>
<proteinExistence type="predicted"/>
<comment type="caution">
    <text evidence="1">The sequence shown here is derived from an EMBL/GenBank/DDBJ whole genome shotgun (WGS) entry which is preliminary data.</text>
</comment>
<sequence>MTPDHDSPTGPQSVPTNSDEALEIVRTAFGEPRSFDGSPAPLQVREFDLGYLVYATYAKPVDASGRPLPTPPGGSSFVVAKGTGTISTLPNYPPDQAIALYRKQRNEKDK</sequence>